<dbReference type="InterPro" id="IPR041677">
    <property type="entry name" value="DNA2/NAM7_AAA_11"/>
</dbReference>
<accession>A0A1N7NVF6</accession>
<name>A0A1N7NVF6_9BACT</name>
<evidence type="ECO:0000259" key="1">
    <source>
        <dbReference type="Pfam" id="PF10881"/>
    </source>
</evidence>
<dbReference type="STRING" id="529505.SAMN05421761_1122"/>
<feature type="domain" description="DUF2726" evidence="1">
    <location>
        <begin position="723"/>
        <end position="843"/>
    </location>
</feature>
<dbReference type="InterPro" id="IPR027417">
    <property type="entry name" value="P-loop_NTPase"/>
</dbReference>
<dbReference type="CDD" id="cd17934">
    <property type="entry name" value="DEXXQc_Upf1-like"/>
    <property type="match status" value="1"/>
</dbReference>
<keyword evidence="4" id="KW-0547">Nucleotide-binding</keyword>
<keyword evidence="5" id="KW-1185">Reference proteome</keyword>
<dbReference type="OrthoDB" id="9757917at2"/>
<dbReference type="Gene3D" id="3.40.50.300">
    <property type="entry name" value="P-loop containing nucleotide triphosphate hydrolases"/>
    <property type="match status" value="2"/>
</dbReference>
<dbReference type="AlphaFoldDB" id="A0A1N7NVF6"/>
<evidence type="ECO:0000313" key="5">
    <source>
        <dbReference type="Proteomes" id="UP000186026"/>
    </source>
</evidence>
<dbReference type="Pfam" id="PF10881">
    <property type="entry name" value="DUF2726"/>
    <property type="match status" value="1"/>
</dbReference>
<protein>
    <submittedName>
        <fullName evidence="4">Superfamily I DNA and/or RNA helicase</fullName>
    </submittedName>
</protein>
<proteinExistence type="predicted"/>
<dbReference type="EMBL" id="FTOP01000012">
    <property type="protein sequence ID" value="SIT02272.1"/>
    <property type="molecule type" value="Genomic_DNA"/>
</dbReference>
<dbReference type="RefSeq" id="WP_076502121.1">
    <property type="nucleotide sequence ID" value="NZ_FTOP01000012.1"/>
</dbReference>
<dbReference type="Pfam" id="PF13086">
    <property type="entry name" value="AAA_11"/>
    <property type="match status" value="1"/>
</dbReference>
<dbReference type="InterPro" id="IPR041679">
    <property type="entry name" value="DNA2/NAM7-like_C"/>
</dbReference>
<dbReference type="Proteomes" id="UP000186026">
    <property type="component" value="Unassembled WGS sequence"/>
</dbReference>
<keyword evidence="4" id="KW-0347">Helicase</keyword>
<dbReference type="SUPFAM" id="SSF52540">
    <property type="entry name" value="P-loop containing nucleoside triphosphate hydrolases"/>
    <property type="match status" value="1"/>
</dbReference>
<gene>
    <name evidence="4" type="ORF">SAMN05421761_1122</name>
</gene>
<feature type="domain" description="DNA2/NAM7 helicase-like C-terminal" evidence="3">
    <location>
        <begin position="500"/>
        <end position="665"/>
    </location>
</feature>
<keyword evidence="4" id="KW-0378">Hydrolase</keyword>
<evidence type="ECO:0000313" key="4">
    <source>
        <dbReference type="EMBL" id="SIT02272.1"/>
    </source>
</evidence>
<dbReference type="GO" id="GO:0004386">
    <property type="term" value="F:helicase activity"/>
    <property type="evidence" value="ECO:0007669"/>
    <property type="project" value="UniProtKB-KW"/>
</dbReference>
<organism evidence="4 5">
    <name type="scientific">Belliella pelovolcani</name>
    <dbReference type="NCBI Taxonomy" id="529505"/>
    <lineage>
        <taxon>Bacteria</taxon>
        <taxon>Pseudomonadati</taxon>
        <taxon>Bacteroidota</taxon>
        <taxon>Cytophagia</taxon>
        <taxon>Cytophagales</taxon>
        <taxon>Cyclobacteriaceae</taxon>
        <taxon>Belliella</taxon>
    </lineage>
</organism>
<sequence length="853" mass="98456">MPLYRNLIYIDDKDITYRVKHFRYEGDKCIVVYNNGSKEYAYSRERARIVSTALSEDNAFGIFKYLKETAEVVGRELDENNNILARSFESIEQIPEESVLSCYLNGTLPSEDTDTQKIDLFPFGFNTSQKAAVNLAFSRKLSVIEGPPGTGKTQTILNIIANAVMNGHSVAIVSSNNAAIQNVYDKLEKNGLEFLAALLGKSQNKKDFIENQKSLPHLSEFYLAPKKYDRLQEKAIKLSSQLTDYLEKKNKSARLKMELENIITEYQHFQKVYKEPADSSIIFKKNLRASSILEFWVSIENLARRGKRIDFIKRILFWLKFGIKNKEFFLKPLEEIIFISQSKYYQNRISEINHDLRKLEMALNKFSFDQKMESYTAMSMQLFKAVLCNKYKTSKRKVYSIEELRSKSADFVLDYPVILSTTYSLRLSLSNQFIYDYVIIDEASQADIVTGALALSCAKRAVIVGDNKQLPNVITKNTKTQVDPIFKSYHIKECYRYSTQSLLSSLQALFPEIPKTLLQEHYRCHPKIIEFCNQKFYNNELIILTEHSQNGSPLLIYKTVAGNHARGNLNQRQIDTIKDEIIPREKLYSLDMGIVTPYRAQTNALQLAFKDTNIKADTVDKFQGRENKIIILSTVDNEISEFTDNPNRLNVAVSRAIDQLIIVVNGNVDDRDSNISDLIQYAEYQNFTVVHSELNSVFDLLYKGFEAERNKFISKSGRVSEFESENLMYGLIKEVLSNEKFLKYDVLTHFPLRNLIRDFSLLEEEESNYAKHPFTHLDFLIYNKLGKVPVLGIEVDGFSFHQKGSLQAERDQMKDTILKKFKLPVLRFSTTGSNERKKLESRLLRIHDSKLRS</sequence>
<reference evidence="5" key="1">
    <citation type="submission" date="2017-01" db="EMBL/GenBank/DDBJ databases">
        <authorList>
            <person name="Varghese N."/>
            <person name="Submissions S."/>
        </authorList>
    </citation>
    <scope>NUCLEOTIDE SEQUENCE [LARGE SCALE GENOMIC DNA]</scope>
    <source>
        <strain evidence="5">DSM 46698</strain>
    </source>
</reference>
<keyword evidence="4" id="KW-0067">ATP-binding</keyword>
<dbReference type="InterPro" id="IPR047187">
    <property type="entry name" value="SF1_C_Upf1"/>
</dbReference>
<evidence type="ECO:0000259" key="3">
    <source>
        <dbReference type="Pfam" id="PF13087"/>
    </source>
</evidence>
<dbReference type="Pfam" id="PF13087">
    <property type="entry name" value="AAA_12"/>
    <property type="match status" value="1"/>
</dbReference>
<dbReference type="PANTHER" id="PTHR10887:SF495">
    <property type="entry name" value="HELICASE SENATAXIN ISOFORM X1-RELATED"/>
    <property type="match status" value="1"/>
</dbReference>
<dbReference type="InterPro" id="IPR024402">
    <property type="entry name" value="DUF2726"/>
</dbReference>
<evidence type="ECO:0000259" key="2">
    <source>
        <dbReference type="Pfam" id="PF13086"/>
    </source>
</evidence>
<dbReference type="InterPro" id="IPR045055">
    <property type="entry name" value="DNA2/NAM7-like"/>
</dbReference>
<dbReference type="PANTHER" id="PTHR10887">
    <property type="entry name" value="DNA2/NAM7 HELICASE FAMILY"/>
    <property type="match status" value="1"/>
</dbReference>
<feature type="domain" description="DNA2/NAM7 helicase helicase" evidence="2">
    <location>
        <begin position="125"/>
        <end position="475"/>
    </location>
</feature>
<dbReference type="Gene3D" id="3.40.960.10">
    <property type="entry name" value="VSR Endonuclease"/>
    <property type="match status" value="1"/>
</dbReference>
<dbReference type="CDD" id="cd18808">
    <property type="entry name" value="SF1_C_Upf1"/>
    <property type="match status" value="1"/>
</dbReference>